<organism evidence="14 15">
    <name type="scientific">Bagarius yarrelli</name>
    <name type="common">Goonch</name>
    <name type="synonym">Bagrus yarrelli</name>
    <dbReference type="NCBI Taxonomy" id="175774"/>
    <lineage>
        <taxon>Eukaryota</taxon>
        <taxon>Metazoa</taxon>
        <taxon>Chordata</taxon>
        <taxon>Craniata</taxon>
        <taxon>Vertebrata</taxon>
        <taxon>Euteleostomi</taxon>
        <taxon>Actinopterygii</taxon>
        <taxon>Neopterygii</taxon>
        <taxon>Teleostei</taxon>
        <taxon>Ostariophysi</taxon>
        <taxon>Siluriformes</taxon>
        <taxon>Sisoridae</taxon>
        <taxon>Sisorinae</taxon>
        <taxon>Bagarius</taxon>
    </lineage>
</organism>
<evidence type="ECO:0000256" key="8">
    <source>
        <dbReference type="ARBA" id="ARBA00023175"/>
    </source>
</evidence>
<sequence length="499" mass="56455">MNTSVGTPFWMAPEHVFIKQITGQEETLQKNLTELIKLNHQIGTVKKTRHERIHTKKSNSMTCPSDKPDDMEDLVTLEVLDEHSKMYSGAKRDVNPPHLFAVADTAYQSMVSCNTDQCIVISGESGAGKTESAHLLVQQLTTLGKANNESLQEKILQVNNLLEALGNARTIMNDNSSRFGKYLEMTFRSGGTVVGAKISEYLMEKSRVTQQAGGERNFHIFYYMYAGLAESKKLADYKLSDSKLPQYLQDDDVKLEPDIVGNTVYKEHFESVEQCFKVIGFMPEEIEGVYRILASILNTGDILFDSVATEHQTDKSNITNMDVLENTASMLCISSDELKEALTSHCVVTRGETIIRPNTVEKAIEVRDAMSKALYGRLFSWIVNRINSLLGHEDCNGEEDKEQNIGILDIFGFENFKRNSFEQLCINIANEQIQFYFNQHIFSLEQEEYQKEDVDAQTIEFEDNRPLLDLFLQKPVGMLSLLDEESKFPQATDQTLVGK</sequence>
<dbReference type="OrthoDB" id="6108017at2759"/>
<comment type="caution">
    <text evidence="11">Lacks conserved residue(s) required for the propagation of feature annotation.</text>
</comment>
<dbReference type="InterPro" id="IPR052409">
    <property type="entry name" value="Myosin-III_kinase_activity"/>
</dbReference>
<evidence type="ECO:0000313" key="14">
    <source>
        <dbReference type="EMBL" id="TTU28033.1"/>
    </source>
</evidence>
<keyword evidence="9" id="KW-0206">Cytoskeleton</keyword>
<dbReference type="GO" id="GO:0048731">
    <property type="term" value="P:system development"/>
    <property type="evidence" value="ECO:0007669"/>
    <property type="project" value="UniProtKB-ARBA"/>
</dbReference>
<keyword evidence="6 11" id="KW-0067">ATP-binding</keyword>
<evidence type="ECO:0000256" key="4">
    <source>
        <dbReference type="ARBA" id="ARBA00022737"/>
    </source>
</evidence>
<evidence type="ECO:0000256" key="9">
    <source>
        <dbReference type="ARBA" id="ARBA00023212"/>
    </source>
</evidence>
<dbReference type="EMBL" id="VCAZ01000289">
    <property type="protein sequence ID" value="TTU28033.1"/>
    <property type="molecule type" value="Genomic_DNA"/>
</dbReference>
<comment type="subcellular location">
    <subcellularLocation>
        <location evidence="2">Cell projection</location>
    </subcellularLocation>
    <subcellularLocation>
        <location evidence="1">Cytoplasm</location>
        <location evidence="1">Cytoskeleton</location>
    </subcellularLocation>
</comment>
<evidence type="ECO:0000256" key="11">
    <source>
        <dbReference type="PROSITE-ProRule" id="PRU00782"/>
    </source>
</evidence>
<evidence type="ECO:0000256" key="3">
    <source>
        <dbReference type="ARBA" id="ARBA00022490"/>
    </source>
</evidence>
<dbReference type="GO" id="GO:0032426">
    <property type="term" value="C:stereocilium tip"/>
    <property type="evidence" value="ECO:0007669"/>
    <property type="project" value="TreeGrafter"/>
</dbReference>
<feature type="binding site" evidence="11">
    <location>
        <begin position="123"/>
        <end position="130"/>
    </location>
    <ligand>
        <name>ATP</name>
        <dbReference type="ChEBI" id="CHEBI:30616"/>
    </ligand>
</feature>
<dbReference type="Gene3D" id="1.10.10.820">
    <property type="match status" value="1"/>
</dbReference>
<evidence type="ECO:0000313" key="15">
    <source>
        <dbReference type="Proteomes" id="UP000319801"/>
    </source>
</evidence>
<dbReference type="GO" id="GO:0007605">
    <property type="term" value="P:sensory perception of sound"/>
    <property type="evidence" value="ECO:0007669"/>
    <property type="project" value="TreeGrafter"/>
</dbReference>
<accession>A0A556VV44</accession>
<keyword evidence="11" id="KW-0009">Actin-binding</keyword>
<keyword evidence="4" id="KW-0677">Repeat</keyword>
<keyword evidence="15" id="KW-1185">Reference proteome</keyword>
<dbReference type="GO" id="GO:0001917">
    <property type="term" value="C:photoreceptor inner segment"/>
    <property type="evidence" value="ECO:0007669"/>
    <property type="project" value="TreeGrafter"/>
</dbReference>
<name>A0A556VV44_BAGYA</name>
<dbReference type="GO" id="GO:0032433">
    <property type="term" value="C:filopodium tip"/>
    <property type="evidence" value="ECO:0007669"/>
    <property type="project" value="TreeGrafter"/>
</dbReference>
<dbReference type="Pfam" id="PF00063">
    <property type="entry name" value="Myosin_head"/>
    <property type="match status" value="1"/>
</dbReference>
<dbReference type="PANTHER" id="PTHR46256:SF4">
    <property type="entry name" value="MYOSIN-IIIA"/>
    <property type="match status" value="1"/>
</dbReference>
<gene>
    <name evidence="14" type="ORF">Baya_15853</name>
</gene>
<keyword evidence="8 11" id="KW-0505">Motor protein</keyword>
<dbReference type="Gene3D" id="1.20.120.720">
    <property type="entry name" value="Myosin VI head, motor domain, U50 subdomain"/>
    <property type="match status" value="1"/>
</dbReference>
<feature type="region of interest" description="Disordered" evidence="12">
    <location>
        <begin position="47"/>
        <end position="69"/>
    </location>
</feature>
<evidence type="ECO:0000256" key="5">
    <source>
        <dbReference type="ARBA" id="ARBA00022741"/>
    </source>
</evidence>
<comment type="similarity">
    <text evidence="11">Belongs to the TRAFAC class myosin-kinesin ATPase superfamily. Myosin family.</text>
</comment>
<dbReference type="GO" id="GO:0030832">
    <property type="term" value="P:regulation of actin filament length"/>
    <property type="evidence" value="ECO:0007669"/>
    <property type="project" value="TreeGrafter"/>
</dbReference>
<protein>
    <submittedName>
        <fullName evidence="14">Myosin-IIIa</fullName>
    </submittedName>
</protein>
<dbReference type="PRINTS" id="PR00193">
    <property type="entry name" value="MYOSINHEAVY"/>
</dbReference>
<evidence type="ECO:0000256" key="1">
    <source>
        <dbReference type="ARBA" id="ARBA00004245"/>
    </source>
</evidence>
<dbReference type="SMART" id="SM00242">
    <property type="entry name" value="MYSc"/>
    <property type="match status" value="1"/>
</dbReference>
<dbReference type="GO" id="GO:0000146">
    <property type="term" value="F:microfilament motor activity"/>
    <property type="evidence" value="ECO:0007669"/>
    <property type="project" value="TreeGrafter"/>
</dbReference>
<dbReference type="GO" id="GO:0016459">
    <property type="term" value="C:myosin complex"/>
    <property type="evidence" value="ECO:0007669"/>
    <property type="project" value="UniProtKB-KW"/>
</dbReference>
<evidence type="ECO:0000256" key="6">
    <source>
        <dbReference type="ARBA" id="ARBA00022840"/>
    </source>
</evidence>
<proteinExistence type="inferred from homology"/>
<dbReference type="GO" id="GO:0051491">
    <property type="term" value="P:positive regulation of filopodium assembly"/>
    <property type="evidence" value="ECO:0007669"/>
    <property type="project" value="TreeGrafter"/>
</dbReference>
<dbReference type="Proteomes" id="UP000319801">
    <property type="component" value="Unassembled WGS sequence"/>
</dbReference>
<dbReference type="PANTHER" id="PTHR46256">
    <property type="entry name" value="AGAP011099-PA"/>
    <property type="match status" value="1"/>
</dbReference>
<evidence type="ECO:0000259" key="13">
    <source>
        <dbReference type="PROSITE" id="PS51456"/>
    </source>
</evidence>
<keyword evidence="3" id="KW-0963">Cytoplasm</keyword>
<evidence type="ECO:0000256" key="2">
    <source>
        <dbReference type="ARBA" id="ARBA00004316"/>
    </source>
</evidence>
<keyword evidence="7 11" id="KW-0518">Myosin</keyword>
<evidence type="ECO:0000256" key="7">
    <source>
        <dbReference type="ARBA" id="ARBA00023123"/>
    </source>
</evidence>
<dbReference type="InterPro" id="IPR036961">
    <property type="entry name" value="Kinesin_motor_dom_sf"/>
</dbReference>
<evidence type="ECO:0000256" key="10">
    <source>
        <dbReference type="ARBA" id="ARBA00023273"/>
    </source>
</evidence>
<dbReference type="PROSITE" id="PS51456">
    <property type="entry name" value="MYOSIN_MOTOR"/>
    <property type="match status" value="1"/>
</dbReference>
<dbReference type="Gene3D" id="1.20.58.530">
    <property type="match status" value="1"/>
</dbReference>
<dbReference type="SUPFAM" id="SSF52540">
    <property type="entry name" value="P-loop containing nucleoside triphosphate hydrolases"/>
    <property type="match status" value="1"/>
</dbReference>
<feature type="compositionally biased region" description="Basic residues" evidence="12">
    <location>
        <begin position="47"/>
        <end position="57"/>
    </location>
</feature>
<dbReference type="InterPro" id="IPR027417">
    <property type="entry name" value="P-loop_NTPase"/>
</dbReference>
<evidence type="ECO:0000256" key="12">
    <source>
        <dbReference type="SAM" id="MobiDB-lite"/>
    </source>
</evidence>
<keyword evidence="5 11" id="KW-0547">Nucleotide-binding</keyword>
<dbReference type="GO" id="GO:0003779">
    <property type="term" value="F:actin binding"/>
    <property type="evidence" value="ECO:0007669"/>
    <property type="project" value="UniProtKB-KW"/>
</dbReference>
<dbReference type="GO" id="GO:0005524">
    <property type="term" value="F:ATP binding"/>
    <property type="evidence" value="ECO:0007669"/>
    <property type="project" value="UniProtKB-UniRule"/>
</dbReference>
<keyword evidence="10" id="KW-0966">Cell projection</keyword>
<dbReference type="AlphaFoldDB" id="A0A556VV44"/>
<dbReference type="GO" id="GO:0004674">
    <property type="term" value="F:protein serine/threonine kinase activity"/>
    <property type="evidence" value="ECO:0007669"/>
    <property type="project" value="TreeGrafter"/>
</dbReference>
<feature type="domain" description="Myosin motor" evidence="13">
    <location>
        <begin position="81"/>
        <end position="499"/>
    </location>
</feature>
<dbReference type="InterPro" id="IPR001609">
    <property type="entry name" value="Myosin_head_motor_dom-like"/>
</dbReference>
<reference evidence="14 15" key="1">
    <citation type="journal article" date="2019" name="Genome Biol. Evol.">
        <title>Whole-Genome Sequencing of the Giant Devil Catfish, Bagarius yarrelli.</title>
        <authorList>
            <person name="Jiang W."/>
            <person name="Lv Y."/>
            <person name="Cheng L."/>
            <person name="Yang K."/>
            <person name="Chao B."/>
            <person name="Wang X."/>
            <person name="Li Y."/>
            <person name="Pan X."/>
            <person name="You X."/>
            <person name="Zhang Y."/>
            <person name="Yang J."/>
            <person name="Li J."/>
            <person name="Zhang X."/>
            <person name="Liu S."/>
            <person name="Sun C."/>
            <person name="Yang J."/>
            <person name="Shi Q."/>
        </authorList>
    </citation>
    <scope>NUCLEOTIDE SEQUENCE [LARGE SCALE GENOMIC DNA]</scope>
    <source>
        <strain evidence="14">JWS20170419001</strain>
        <tissue evidence="14">Muscle</tissue>
    </source>
</reference>
<dbReference type="Gene3D" id="3.40.850.10">
    <property type="entry name" value="Kinesin motor domain"/>
    <property type="match status" value="1"/>
</dbReference>
<comment type="caution">
    <text evidence="14">The sequence shown here is derived from an EMBL/GenBank/DDBJ whole genome shotgun (WGS) entry which is preliminary data.</text>
</comment>